<evidence type="ECO:0000256" key="1">
    <source>
        <dbReference type="SAM" id="MobiDB-lite"/>
    </source>
</evidence>
<gene>
    <name evidence="2" type="ORF">PSFLO_00418</name>
</gene>
<dbReference type="EMBL" id="OOIP01000001">
    <property type="protein sequence ID" value="SPO34947.1"/>
    <property type="molecule type" value="Genomic_DNA"/>
</dbReference>
<keyword evidence="3" id="KW-1185">Reference proteome</keyword>
<name>A0A5C3ETZ3_9BASI</name>
<dbReference type="OrthoDB" id="2545419at2759"/>
<proteinExistence type="predicted"/>
<sequence>MPRILKNPDGTVNLDAVNRETQFLKGKYAQNAANIEKNKAAEEQHGAPDHQQPSAAASSGDVAPPTASGGQQSDQQSRPVD</sequence>
<evidence type="ECO:0000313" key="3">
    <source>
        <dbReference type="Proteomes" id="UP000323386"/>
    </source>
</evidence>
<dbReference type="Proteomes" id="UP000323386">
    <property type="component" value="Unassembled WGS sequence"/>
</dbReference>
<reference evidence="2 3" key="1">
    <citation type="submission" date="2018-03" db="EMBL/GenBank/DDBJ databases">
        <authorList>
            <person name="Guldener U."/>
        </authorList>
    </citation>
    <scope>NUCLEOTIDE SEQUENCE [LARGE SCALE GENOMIC DNA]</scope>
    <source>
        <strain evidence="2 3">DAOM196992</strain>
    </source>
</reference>
<organism evidence="2 3">
    <name type="scientific">Pseudozyma flocculosa</name>
    <dbReference type="NCBI Taxonomy" id="84751"/>
    <lineage>
        <taxon>Eukaryota</taxon>
        <taxon>Fungi</taxon>
        <taxon>Dikarya</taxon>
        <taxon>Basidiomycota</taxon>
        <taxon>Ustilaginomycotina</taxon>
        <taxon>Ustilaginomycetes</taxon>
        <taxon>Ustilaginales</taxon>
        <taxon>Ustilaginaceae</taxon>
        <taxon>Pseudozyma</taxon>
    </lineage>
</organism>
<feature type="compositionally biased region" description="Basic and acidic residues" evidence="1">
    <location>
        <begin position="36"/>
        <end position="48"/>
    </location>
</feature>
<dbReference type="AlphaFoldDB" id="A0A5C3ETZ3"/>
<evidence type="ECO:0000313" key="2">
    <source>
        <dbReference type="EMBL" id="SPO34947.1"/>
    </source>
</evidence>
<feature type="compositionally biased region" description="Polar residues" evidence="1">
    <location>
        <begin position="68"/>
        <end position="81"/>
    </location>
</feature>
<feature type="region of interest" description="Disordered" evidence="1">
    <location>
        <begin position="34"/>
        <end position="81"/>
    </location>
</feature>
<accession>A0A5C3ETZ3</accession>
<protein>
    <submittedName>
        <fullName evidence="2">Uncharacterized protein</fullName>
    </submittedName>
</protein>